<reference evidence="3 4" key="1">
    <citation type="submission" date="2024-08" db="EMBL/GenBank/DDBJ databases">
        <authorList>
            <person name="Ishaq N."/>
        </authorList>
    </citation>
    <scope>NUCLEOTIDE SEQUENCE [LARGE SCALE GENOMIC DNA]</scope>
    <source>
        <strain evidence="3 4">DSM 18651</strain>
    </source>
</reference>
<feature type="domain" description="XdhC- CoxI" evidence="1">
    <location>
        <begin position="18"/>
        <end position="79"/>
    </location>
</feature>
<dbReference type="PANTHER" id="PTHR30388">
    <property type="entry name" value="ALDEHYDE OXIDOREDUCTASE MOLYBDENUM COFACTOR ASSEMBLY PROTEIN"/>
    <property type="match status" value="1"/>
</dbReference>
<dbReference type="Proteomes" id="UP001569428">
    <property type="component" value="Unassembled WGS sequence"/>
</dbReference>
<evidence type="ECO:0000313" key="4">
    <source>
        <dbReference type="Proteomes" id="UP001569428"/>
    </source>
</evidence>
<gene>
    <name evidence="3" type="ORF">ACCI49_23060</name>
</gene>
<dbReference type="Pfam" id="PF02625">
    <property type="entry name" value="XdhC_CoxI"/>
    <property type="match status" value="1"/>
</dbReference>
<evidence type="ECO:0000313" key="3">
    <source>
        <dbReference type="EMBL" id="MFA0813770.1"/>
    </source>
</evidence>
<protein>
    <submittedName>
        <fullName evidence="3">XdhC family protein</fullName>
    </submittedName>
</protein>
<evidence type="ECO:0000259" key="1">
    <source>
        <dbReference type="Pfam" id="PF02625"/>
    </source>
</evidence>
<dbReference type="InterPro" id="IPR027051">
    <property type="entry name" value="XdhC_Rossmann_dom"/>
</dbReference>
<dbReference type="InterPro" id="IPR052698">
    <property type="entry name" value="MoCofactor_Util/Proc"/>
</dbReference>
<comment type="caution">
    <text evidence="3">The sequence shown here is derived from an EMBL/GenBank/DDBJ whole genome shotgun (WGS) entry which is preliminary data.</text>
</comment>
<dbReference type="RefSeq" id="WP_371841585.1">
    <property type="nucleotide sequence ID" value="NZ_JBGMEK010000136.1"/>
</dbReference>
<dbReference type="Gene3D" id="3.40.50.720">
    <property type="entry name" value="NAD(P)-binding Rossmann-like Domain"/>
    <property type="match status" value="1"/>
</dbReference>
<dbReference type="EMBL" id="JBGMEK010000136">
    <property type="protein sequence ID" value="MFA0813770.1"/>
    <property type="molecule type" value="Genomic_DNA"/>
</dbReference>
<dbReference type="Pfam" id="PF13478">
    <property type="entry name" value="XdhC_C"/>
    <property type="match status" value="1"/>
</dbReference>
<name>A0ABV4P5W9_9GAMM</name>
<sequence>MSHHIEDLLSEWQAAPDDGWVLAVITKVQGSAYRKAGAMMLFHPLGRSIGLVSGGCLEADLKRHAQRAIQYDTAVKVNYDATDESDASYQLGCGGIVELMLFPLTRENNYLELHLLAKYLNVGKPAFYEVVLPVQRTDSSELMAKVVNPEETDYHINGFVKANILTRIQETGFWESRLVIPCRPRFHLAVFGGGLDAQPVTKIAQQLGWRVTVIDERSSYARHYDFPGASIIKQTCAQLTNAVLSRFDAAIVMHHNLDLDAKALQVLSLTATEFVALLGPPHRRDKVLGKAGITISDFHGVFSAPAGLALGGELPESIALSILAQCHGVLHQAKLIPLDKVVT</sequence>
<feature type="domain" description="XdhC Rossmann" evidence="2">
    <location>
        <begin position="188"/>
        <end position="326"/>
    </location>
</feature>
<dbReference type="InterPro" id="IPR003777">
    <property type="entry name" value="XdhC_CoxI"/>
</dbReference>
<accession>A0ABV4P5W9</accession>
<organism evidence="3 4">
    <name type="scientific">Microbulbifer epialgicus</name>
    <dbReference type="NCBI Taxonomy" id="393907"/>
    <lineage>
        <taxon>Bacteria</taxon>
        <taxon>Pseudomonadati</taxon>
        <taxon>Pseudomonadota</taxon>
        <taxon>Gammaproteobacteria</taxon>
        <taxon>Cellvibrionales</taxon>
        <taxon>Microbulbiferaceae</taxon>
        <taxon>Microbulbifer</taxon>
    </lineage>
</organism>
<keyword evidence="4" id="KW-1185">Reference proteome</keyword>
<proteinExistence type="predicted"/>
<dbReference type="PANTHER" id="PTHR30388:SF4">
    <property type="entry name" value="MOLYBDENUM COFACTOR INSERTION CHAPERONE PAOD"/>
    <property type="match status" value="1"/>
</dbReference>
<evidence type="ECO:0000259" key="2">
    <source>
        <dbReference type="Pfam" id="PF13478"/>
    </source>
</evidence>